<protein>
    <submittedName>
        <fullName evidence="2">Uncharacterized protein</fullName>
    </submittedName>
</protein>
<evidence type="ECO:0000313" key="3">
    <source>
        <dbReference type="Proteomes" id="UP000280296"/>
    </source>
</evidence>
<feature type="signal peptide" evidence="1">
    <location>
        <begin position="1"/>
        <end position="21"/>
    </location>
</feature>
<name>A0A432MFC6_9BACT</name>
<comment type="caution">
    <text evidence="2">The sequence shown here is derived from an EMBL/GenBank/DDBJ whole genome shotgun (WGS) entry which is preliminary data.</text>
</comment>
<dbReference type="RefSeq" id="WP_126727256.1">
    <property type="nucleotide sequence ID" value="NZ_RYZH01000048.1"/>
</dbReference>
<evidence type="ECO:0000313" key="2">
    <source>
        <dbReference type="EMBL" id="RUL84583.1"/>
    </source>
</evidence>
<gene>
    <name evidence="2" type="ORF">TsocGM_20115</name>
</gene>
<organism evidence="2 3">
    <name type="scientific">Tautonia sociabilis</name>
    <dbReference type="NCBI Taxonomy" id="2080755"/>
    <lineage>
        <taxon>Bacteria</taxon>
        <taxon>Pseudomonadati</taxon>
        <taxon>Planctomycetota</taxon>
        <taxon>Planctomycetia</taxon>
        <taxon>Isosphaerales</taxon>
        <taxon>Isosphaeraceae</taxon>
        <taxon>Tautonia</taxon>
    </lineage>
</organism>
<feature type="chain" id="PRO_5019573929" evidence="1">
    <location>
        <begin position="22"/>
        <end position="148"/>
    </location>
</feature>
<keyword evidence="1" id="KW-0732">Signal</keyword>
<reference evidence="2 3" key="1">
    <citation type="submission" date="2018-12" db="EMBL/GenBank/DDBJ databases">
        <authorList>
            <person name="Toschakov S.V."/>
        </authorList>
    </citation>
    <scope>NUCLEOTIDE SEQUENCE [LARGE SCALE GENOMIC DNA]</scope>
    <source>
        <strain evidence="2 3">GM2012</strain>
    </source>
</reference>
<sequence>MRRFCIAAVLLALAGPGIARGDSVWETLVNTSRELKERYSDKVYIWNETNRITRFKVRRGDGTLIGITGPVFPGQFSPRITDLTLPNPKVYEIKAFVWNDRNQTWVAKTGWVRFRNPDPGEPYPPENWGDNLYFVFYRTGDGFALDWL</sequence>
<accession>A0A432MFC6</accession>
<proteinExistence type="predicted"/>
<dbReference type="AlphaFoldDB" id="A0A432MFC6"/>
<dbReference type="EMBL" id="RYZH01000048">
    <property type="protein sequence ID" value="RUL84583.1"/>
    <property type="molecule type" value="Genomic_DNA"/>
</dbReference>
<evidence type="ECO:0000256" key="1">
    <source>
        <dbReference type="SAM" id="SignalP"/>
    </source>
</evidence>
<reference evidence="2 3" key="2">
    <citation type="submission" date="2019-01" db="EMBL/GenBank/DDBJ databases">
        <title>Tautonia sociabilis, a novel thermotolerant planctomycete of Isosphaeraceae family, isolated from a 4000 m deep subterranean habitat.</title>
        <authorList>
            <person name="Kovaleva O.L."/>
            <person name="Elcheninov A.G."/>
            <person name="Van Heerden E."/>
            <person name="Toshchakov S.V."/>
            <person name="Novikov A."/>
            <person name="Bonch-Osmolovskaya E.A."/>
            <person name="Kublanov I.V."/>
        </authorList>
    </citation>
    <scope>NUCLEOTIDE SEQUENCE [LARGE SCALE GENOMIC DNA]</scope>
    <source>
        <strain evidence="2 3">GM2012</strain>
    </source>
</reference>
<keyword evidence="3" id="KW-1185">Reference proteome</keyword>
<dbReference type="Proteomes" id="UP000280296">
    <property type="component" value="Unassembled WGS sequence"/>
</dbReference>